<name>A0A653BSR9_CALMS</name>
<proteinExistence type="predicted"/>
<feature type="compositionally biased region" description="Polar residues" evidence="1">
    <location>
        <begin position="750"/>
        <end position="774"/>
    </location>
</feature>
<dbReference type="InterPro" id="IPR058519">
    <property type="entry name" value="DUF8206"/>
</dbReference>
<dbReference type="AlphaFoldDB" id="A0A653BSR9"/>
<feature type="compositionally biased region" description="Polar residues" evidence="1">
    <location>
        <begin position="664"/>
        <end position="679"/>
    </location>
</feature>
<feature type="compositionally biased region" description="Basic and acidic residues" evidence="1">
    <location>
        <begin position="612"/>
        <end position="628"/>
    </location>
</feature>
<dbReference type="Proteomes" id="UP000410492">
    <property type="component" value="Unassembled WGS sequence"/>
</dbReference>
<sequence length="868" mass="99822">MAAANEISELMKSTHIEDKDINILLLGTTGVGKSTFINSIANYLSFDNFEVAKEEKLHVLIPCTFKIRDKDQEEQTIKVGEEDKNEAQTVGDSATQDVKTYVFPIKEGKHMIRLIDTPGMGDTRGIEQDNSNSESILSYIGKLKHLHAICYLLKSNETRCTVFFEYCLTQIFSRLDKSATDNLVFIFTNTRGTDYTPGDSISILQKIVEGIAKRPPYVRVPTNNNIFCFENEAFKYLAAVQQNIKFSKLQEKNMKTSWGTSSDQCWKLIKYITGNGKEIPPLKPHLVQNTQAINEARRMITYLSKPLADIAQLIHQNMWVLERHRADLALHDQSLTQLRKKMYMPVVTLELEELPRPATVCTSRKCAELYKVGDKNRWHYKQRCHDPCYLTNVPKEIVGSPELVSCAAMHDKQCRECGCYFMVHMHVYYLTREKEAKIVDDNVMRGIKTKEEAQRRAQSLIAEMDIRQQELEQEHTFIVRCSARFAHFLQNNAITPFTDSYKAYIEYLLDRERALGKNCDQDTLYSLQRLLDEYDEARRSFDLALEEDKKLNKSEPGVSSSEINSSIQELFALKHYGAKIKELFESQQRAVRREHEYSEYIHHTPYSRGQGSKRESERQSNFRGERRRPNNQFRPWRQEGQNVQQPQGGFHNRGGRGRFPPNQSFNWGPNQGPPSNWGPNQGPPSNWGPPPHQHLGTNWPQFPGVPPSPTQSQGFPNYSSFQEFAAAQGFPANWTPPTGFPGNWAPPLGVSNNHGRGQEPRSQTAAEQNLNLRVNSEGAGEPNIDITLNHQGQRGSQPNPQQQQLSQDEMKAYYNAWYWWTWFNMNAQAGNQRQQSFNHHDGPNNYNHTNQGQWRGNYGSRDRHNNYR</sequence>
<dbReference type="EMBL" id="CAACVG010004034">
    <property type="protein sequence ID" value="VEN38047.1"/>
    <property type="molecule type" value="Genomic_DNA"/>
</dbReference>
<dbReference type="InterPro" id="IPR027417">
    <property type="entry name" value="P-loop_NTPase"/>
</dbReference>
<evidence type="ECO:0000256" key="1">
    <source>
        <dbReference type="SAM" id="MobiDB-lite"/>
    </source>
</evidence>
<evidence type="ECO:0000313" key="4">
    <source>
        <dbReference type="Proteomes" id="UP000410492"/>
    </source>
</evidence>
<feature type="region of interest" description="Disordered" evidence="1">
    <location>
        <begin position="596"/>
        <end position="717"/>
    </location>
</feature>
<feature type="region of interest" description="Disordered" evidence="1">
    <location>
        <begin position="730"/>
        <end position="806"/>
    </location>
</feature>
<protein>
    <recommendedName>
        <fullName evidence="2">DUF8206 domain-containing protein</fullName>
    </recommendedName>
</protein>
<evidence type="ECO:0000313" key="3">
    <source>
        <dbReference type="EMBL" id="VEN38047.1"/>
    </source>
</evidence>
<gene>
    <name evidence="3" type="ORF">CALMAC_LOCUS3077</name>
</gene>
<keyword evidence="4" id="KW-1185">Reference proteome</keyword>
<dbReference type="OrthoDB" id="2386367at2759"/>
<feature type="compositionally biased region" description="Polar residues" evidence="1">
    <location>
        <begin position="844"/>
        <end position="854"/>
    </location>
</feature>
<dbReference type="Gene3D" id="3.40.50.300">
    <property type="entry name" value="P-loop containing nucleotide triphosphate hydrolases"/>
    <property type="match status" value="1"/>
</dbReference>
<dbReference type="SUPFAM" id="SSF52540">
    <property type="entry name" value="P-loop containing nucleoside triphosphate hydrolases"/>
    <property type="match status" value="1"/>
</dbReference>
<dbReference type="PANTHER" id="PTHR32046:SF11">
    <property type="entry name" value="IMMUNE-ASSOCIATED NUCLEOTIDE-BINDING PROTEIN 10-LIKE"/>
    <property type="match status" value="1"/>
</dbReference>
<dbReference type="PANTHER" id="PTHR32046">
    <property type="entry name" value="G DOMAIN-CONTAINING PROTEIN"/>
    <property type="match status" value="1"/>
</dbReference>
<dbReference type="Pfam" id="PF26633">
    <property type="entry name" value="DUF8206"/>
    <property type="match status" value="1"/>
</dbReference>
<feature type="region of interest" description="Disordered" evidence="1">
    <location>
        <begin position="833"/>
        <end position="868"/>
    </location>
</feature>
<feature type="domain" description="DUF8206" evidence="2">
    <location>
        <begin position="354"/>
        <end position="429"/>
    </location>
</feature>
<accession>A0A653BSR9</accession>
<organism evidence="3 4">
    <name type="scientific">Callosobruchus maculatus</name>
    <name type="common">Southern cowpea weevil</name>
    <name type="synonym">Pulse bruchid</name>
    <dbReference type="NCBI Taxonomy" id="64391"/>
    <lineage>
        <taxon>Eukaryota</taxon>
        <taxon>Metazoa</taxon>
        <taxon>Ecdysozoa</taxon>
        <taxon>Arthropoda</taxon>
        <taxon>Hexapoda</taxon>
        <taxon>Insecta</taxon>
        <taxon>Pterygota</taxon>
        <taxon>Neoptera</taxon>
        <taxon>Endopterygota</taxon>
        <taxon>Coleoptera</taxon>
        <taxon>Polyphaga</taxon>
        <taxon>Cucujiformia</taxon>
        <taxon>Chrysomeloidea</taxon>
        <taxon>Chrysomelidae</taxon>
        <taxon>Bruchinae</taxon>
        <taxon>Bruchini</taxon>
        <taxon>Callosobruchus</taxon>
    </lineage>
</organism>
<reference evidence="3 4" key="1">
    <citation type="submission" date="2019-01" db="EMBL/GenBank/DDBJ databases">
        <authorList>
            <person name="Sayadi A."/>
        </authorList>
    </citation>
    <scope>NUCLEOTIDE SEQUENCE [LARGE SCALE GENOMIC DNA]</scope>
</reference>
<feature type="compositionally biased region" description="Low complexity" evidence="1">
    <location>
        <begin position="791"/>
        <end position="806"/>
    </location>
</feature>
<evidence type="ECO:0000259" key="2">
    <source>
        <dbReference type="Pfam" id="PF26633"/>
    </source>
</evidence>